<sequence>MQEIQLTFDKRHHQLTNAQVWTPDSQWLVFDLRPPEATFNSQTVERVNIHTGITEIIYRATEGACVGVITCSPQLPERYVCIHGPENPDEKWQYDLHHRRGVIIQQGQAVTLDACDITPPFTPGALRGGSHVHMYDADGDYLSFTYNDHVMHERSLAEDLRNVGVAVPLHPVTIAKQHPREYNGSHFCVLISTTTSEPVPGSDEISRAYEESWVGLRGYRKQNGEWQRRALVFIGDTVPAEGEKVPEIFIADLPETAADYALPGAYPLQGTAERMPSPPAGIVQRRLTFSRGIALQPRHWLRTSPDGSRISFLMADDEGIIQLWTVSPQGGEPVQITALKHSITSVVNWHPAGDYLAFICDNSVMTCDVQTGNCRRVTPRTDRSPDGEAVVWSPDGLNIAYSRIVGGWRQLFIVTGELLPVSPFAG</sequence>
<dbReference type="RefSeq" id="WP_029991059.1">
    <property type="nucleotide sequence ID" value="NZ_ATMJ01000038.1"/>
</dbReference>
<evidence type="ECO:0000313" key="2">
    <source>
        <dbReference type="Proteomes" id="UP000028602"/>
    </source>
</evidence>
<comment type="caution">
    <text evidence="1">The sequence shown here is derived from an EMBL/GenBank/DDBJ whole genome shotgun (WGS) entry which is preliminary data.</text>
</comment>
<keyword evidence="2" id="KW-1185">Reference proteome</keyword>
<name>A0A085JPB0_9GAMM</name>
<dbReference type="eggNOG" id="COG0823">
    <property type="taxonomic scope" value="Bacteria"/>
</dbReference>
<proteinExistence type="predicted"/>
<dbReference type="EMBL" id="JMPR01000008">
    <property type="protein sequence ID" value="KFD22306.1"/>
    <property type="molecule type" value="Genomic_DNA"/>
</dbReference>
<dbReference type="Pfam" id="PF12566">
    <property type="entry name" value="DUF3748"/>
    <property type="match status" value="1"/>
</dbReference>
<reference evidence="1 2" key="1">
    <citation type="submission" date="2014-05" db="EMBL/GenBank/DDBJ databases">
        <title>ATOL: Assembling a taxonomically balanced genome-scale reconstruction of the evolutionary history of the Enterobacteriaceae.</title>
        <authorList>
            <person name="Plunkett G.III."/>
            <person name="Neeno-Eckwall E.C."/>
            <person name="Glasner J.D."/>
            <person name="Perna N.T."/>
        </authorList>
    </citation>
    <scope>NUCLEOTIDE SEQUENCE [LARGE SCALE GENOMIC DNA]</scope>
    <source>
        <strain evidence="1 2">ATCC 33301</strain>
    </source>
</reference>
<evidence type="ECO:0000313" key="1">
    <source>
        <dbReference type="EMBL" id="KFD22306.1"/>
    </source>
</evidence>
<dbReference type="InterPro" id="IPR011042">
    <property type="entry name" value="6-blade_b-propeller_TolB-like"/>
</dbReference>
<accession>A0A085JPB0</accession>
<dbReference type="SUPFAM" id="SSF82171">
    <property type="entry name" value="DPP6 N-terminal domain-like"/>
    <property type="match status" value="1"/>
</dbReference>
<dbReference type="Proteomes" id="UP000028602">
    <property type="component" value="Unassembled WGS sequence"/>
</dbReference>
<dbReference type="AlphaFoldDB" id="A0A085JPB0"/>
<dbReference type="OrthoDB" id="626010at2"/>
<gene>
    <name evidence="1" type="ORF">GTPT_0480</name>
</gene>
<dbReference type="InterPro" id="IPR022223">
    <property type="entry name" value="DUF3748"/>
</dbReference>
<protein>
    <submittedName>
        <fullName evidence="1">YidR family protein</fullName>
    </submittedName>
</protein>
<organism evidence="1 2">
    <name type="scientific">Tatumella ptyseos ATCC 33301</name>
    <dbReference type="NCBI Taxonomy" id="1005995"/>
    <lineage>
        <taxon>Bacteria</taxon>
        <taxon>Pseudomonadati</taxon>
        <taxon>Pseudomonadota</taxon>
        <taxon>Gammaproteobacteria</taxon>
        <taxon>Enterobacterales</taxon>
        <taxon>Erwiniaceae</taxon>
        <taxon>Tatumella</taxon>
    </lineage>
</organism>
<dbReference type="Gene3D" id="2.120.10.30">
    <property type="entry name" value="TolB, C-terminal domain"/>
    <property type="match status" value="1"/>
</dbReference>